<accession>A0A183K4G0</accession>
<evidence type="ECO:0000256" key="1">
    <source>
        <dbReference type="SAM" id="MobiDB-lite"/>
    </source>
</evidence>
<sequence length="489" mass="53401">MSSAMMSTINATSGLLTTIPTTSFSSTVNNAAQNFVLSNSTLVNSTGTTILTPNTSGFCTQSGPFTLPPESINVVNSIRPVALNIQQAARIGRLRAYLTNDLRLAVDKPPTLQTNDPTKLPSPLELLEALAPYHVLNDADNTKEALDKVQTRTIFRRPFTGSMALDLERDVFTTEKEIFAEALNFDKKENCVDIHNDDNDKKPIIVESVNEQSISNKYSDDKRHLNKKITPILKHSVSLLPSPWCDLLGPLAYLRPLNFDTNGNTTVAEIKLPSTDSEFTVHNENNTHAQIQSSTDSSSNNVILINSISESNTVNLANNLLVEKHNDYDEDVNDESSDEAEADRLLGLGGGGCSSNSSGIPALIINRSKLLDNNSTNGLLDNNNHHQSTGGIRNHSECDGGGGDSDDGEFDEAYAFWQELMHDRSINIEDMNAGLIENNFDNESNLLDEPPNKSLRLLDNGQTHSLPTVQHSEDPDIDAAIRSILSTTD</sequence>
<dbReference type="WBParaSite" id="SCUD_0000988001-mRNA-1">
    <property type="protein sequence ID" value="SCUD_0000988001-mRNA-1"/>
    <property type="gene ID" value="SCUD_0000988001"/>
</dbReference>
<protein>
    <submittedName>
        <fullName evidence="2">Protein ovo</fullName>
    </submittedName>
</protein>
<dbReference type="AlphaFoldDB" id="A0A183K4G0"/>
<name>A0A183K4G0_9TREM</name>
<dbReference type="STRING" id="6186.A0A183K4G0"/>
<organism evidence="2">
    <name type="scientific">Schistosoma curassoni</name>
    <dbReference type="NCBI Taxonomy" id="6186"/>
    <lineage>
        <taxon>Eukaryota</taxon>
        <taxon>Metazoa</taxon>
        <taxon>Spiralia</taxon>
        <taxon>Lophotrochozoa</taxon>
        <taxon>Platyhelminthes</taxon>
        <taxon>Trematoda</taxon>
        <taxon>Digenea</taxon>
        <taxon>Strigeidida</taxon>
        <taxon>Schistosomatoidea</taxon>
        <taxon>Schistosomatidae</taxon>
        <taxon>Schistosoma</taxon>
    </lineage>
</organism>
<proteinExistence type="predicted"/>
<reference evidence="2" key="1">
    <citation type="submission" date="2016-06" db="UniProtKB">
        <authorList>
            <consortium name="WormBaseParasite"/>
        </authorList>
    </citation>
    <scope>IDENTIFICATION</scope>
</reference>
<feature type="region of interest" description="Disordered" evidence="1">
    <location>
        <begin position="381"/>
        <end position="409"/>
    </location>
</feature>
<evidence type="ECO:0000313" key="2">
    <source>
        <dbReference type="WBParaSite" id="SCUD_0000988001-mRNA-1"/>
    </source>
</evidence>